<name>A0ACC1PNG2_9PEZI</name>
<evidence type="ECO:0000313" key="1">
    <source>
        <dbReference type="EMBL" id="KAJ2995109.1"/>
    </source>
</evidence>
<protein>
    <submittedName>
        <fullName evidence="1">Uncharacterized protein</fullName>
    </submittedName>
</protein>
<gene>
    <name evidence="1" type="ORF">NUW58_g1369</name>
</gene>
<accession>A0ACC1PNG2</accession>
<evidence type="ECO:0000313" key="2">
    <source>
        <dbReference type="Proteomes" id="UP001143856"/>
    </source>
</evidence>
<organism evidence="1 2">
    <name type="scientific">Xylaria curta</name>
    <dbReference type="NCBI Taxonomy" id="42375"/>
    <lineage>
        <taxon>Eukaryota</taxon>
        <taxon>Fungi</taxon>
        <taxon>Dikarya</taxon>
        <taxon>Ascomycota</taxon>
        <taxon>Pezizomycotina</taxon>
        <taxon>Sordariomycetes</taxon>
        <taxon>Xylariomycetidae</taxon>
        <taxon>Xylariales</taxon>
        <taxon>Xylariaceae</taxon>
        <taxon>Xylaria</taxon>
    </lineage>
</organism>
<comment type="caution">
    <text evidence="1">The sequence shown here is derived from an EMBL/GenBank/DDBJ whole genome shotgun (WGS) entry which is preliminary data.</text>
</comment>
<proteinExistence type="predicted"/>
<reference evidence="1" key="1">
    <citation type="submission" date="2022-10" db="EMBL/GenBank/DDBJ databases">
        <title>Genome Sequence of Xylaria curta.</title>
        <authorList>
            <person name="Buettner E."/>
        </authorList>
    </citation>
    <scope>NUCLEOTIDE SEQUENCE</scope>
    <source>
        <strain evidence="1">Babe10</strain>
    </source>
</reference>
<dbReference type="Proteomes" id="UP001143856">
    <property type="component" value="Unassembled WGS sequence"/>
</dbReference>
<dbReference type="EMBL" id="JAPDGR010000146">
    <property type="protein sequence ID" value="KAJ2995109.1"/>
    <property type="molecule type" value="Genomic_DNA"/>
</dbReference>
<sequence length="1059" mass="117316">MIFDHSNLIPRNCQGNNQQAEALVPAQDSCSMAVDILKIICFDLSNGFSRQHDESVLQLFEVLSRTNLPVLSGLLLERCKTSNAIKEAIYKCAIRKKNYTIIMHLLKSGVNPEVRVGRVFEDALMRNLGRGAIGIRFSCFKTTFRGIEIAAITADTRLGKILLDAGANPNTPDHGDLPPLGVIGFDPVNEVNLDDALEFAHMLVKHGAEVNPSESCWDGALIYSPLELAIARHDDLLAGFLIEQGANKVLYRYEECAYEEEGGWLSWELKPFGYRNSPLLVAIVSNSNDLTERLLQPILLQPSQVHPQFIKEILIASCLAGDAAVVSGLLGLDIDLDNGWEGWMTPLVATVWNTDTTIAEMLLMAGANVGPTRSSSGWDSTTRVSVPIPIHGAAFRGNAKLVQILIDRGASCNVLGDWPQQRGNPNKIRLNRAIPWLTPWGLSSSLRFALASGDIGTVNLLLPHSEIVGGELIQAISLGNQTLISELISRGADILFARKDGATALEPAAEKGNMEVISLFFASGGKYRSSALYESTKLAIESGDCSVMTNLMDHRPAGAIDSHEASCLVLALQESQWSLVIQMLGSFSPGPSQSFYSPKWGDGFGRHCIHEFHEYPDHSGVGITPLWAAYLSGNVPIIKEMLHRGFSLHKSDHKSFGVTAMGYHDERSKSIQALLLSVSQFESMNQAGRQLLLYCAMKSYDFQKTRVREYIKLFDSLNFTIPAYRESASPLQLAINMNHRELVSELIDAGADIEYVGDAELLCLPEYYWELKSPLQQAVSKGYVEVVKLLISRGADINKPPFSSRGFTALQSAAIQGNLVLARILVDHGADINALPAKASGRTALEGAAECGRLDILQYLLEMGAKLGDEMRIYYVRSVWFARSNGYYVIADHLREYGSWTEEDQILYDRPSTLETDGYFSFDEQSKDWHLRRVTSIRDMYLPDAGLVGEMGDRFALMFWPWNSFVTGQNYPQRLSDEGERYTMSSFVELFLGLKLDDKQDNVESEPTAGKQQWRVAGEQESDLQVRPALEQVLTTDTGFIPWSDPFFGADEVEDVWNI</sequence>
<keyword evidence="2" id="KW-1185">Reference proteome</keyword>